<dbReference type="EMBL" id="JAUSRG010000011">
    <property type="protein sequence ID" value="MDP9906333.1"/>
    <property type="molecule type" value="Genomic_DNA"/>
</dbReference>
<protein>
    <submittedName>
        <fullName evidence="2">Ketosteroid isomerase-like protein</fullName>
    </submittedName>
</protein>
<dbReference type="InterPro" id="IPR027843">
    <property type="entry name" value="DUF4440"/>
</dbReference>
<dbReference type="Pfam" id="PF14534">
    <property type="entry name" value="DUF4440"/>
    <property type="match status" value="1"/>
</dbReference>
<organism evidence="2 5">
    <name type="scientific">Arthrobacter bambusae</name>
    <dbReference type="NCBI Taxonomy" id="1338426"/>
    <lineage>
        <taxon>Bacteria</taxon>
        <taxon>Bacillati</taxon>
        <taxon>Actinomycetota</taxon>
        <taxon>Actinomycetes</taxon>
        <taxon>Micrococcales</taxon>
        <taxon>Micrococcaceae</taxon>
        <taxon>Arthrobacter</taxon>
    </lineage>
</organism>
<dbReference type="SUPFAM" id="SSF54427">
    <property type="entry name" value="NTF2-like"/>
    <property type="match status" value="1"/>
</dbReference>
<evidence type="ECO:0000313" key="4">
    <source>
        <dbReference type="Proteomes" id="UP001230951"/>
    </source>
</evidence>
<evidence type="ECO:0000313" key="3">
    <source>
        <dbReference type="EMBL" id="MDQ0180570.1"/>
    </source>
</evidence>
<evidence type="ECO:0000313" key="2">
    <source>
        <dbReference type="EMBL" id="MDP9906333.1"/>
    </source>
</evidence>
<proteinExistence type="predicted"/>
<sequence length="141" mass="15851">MDIGRVIEQYHSGLHVFAEGDPEPIKAMYARSEDVLLANPFGGSSRGWDAVSQALDFASSNFRDGRPVRFEEVSRYVGADLVTLFEHEHWETKVGGRDEPSPFDLRVTTTFRLEGDGWQVVSRHADPLMARHPDGPIRPTK</sequence>
<reference evidence="2 4" key="1">
    <citation type="submission" date="2023-07" db="EMBL/GenBank/DDBJ databases">
        <title>Sorghum-associated microbial communities from plants grown in Nebraska, USA.</title>
        <authorList>
            <person name="Schachtman D."/>
        </authorList>
    </citation>
    <scope>NUCLEOTIDE SEQUENCE</scope>
    <source>
        <strain evidence="2">DS1006</strain>
        <strain evidence="3 4">DS1016</strain>
    </source>
</reference>
<keyword evidence="4" id="KW-1185">Reference proteome</keyword>
<accession>A0AAW8DLS9</accession>
<dbReference type="Gene3D" id="3.10.450.50">
    <property type="match status" value="1"/>
</dbReference>
<dbReference type="RefSeq" id="WP_059387857.1">
    <property type="nucleotide sequence ID" value="NZ_JAUSRG010000011.1"/>
</dbReference>
<dbReference type="Proteomes" id="UP001230951">
    <property type="component" value="Unassembled WGS sequence"/>
</dbReference>
<comment type="caution">
    <text evidence="2">The sequence shown here is derived from an EMBL/GenBank/DDBJ whole genome shotgun (WGS) entry which is preliminary data.</text>
</comment>
<feature type="domain" description="DUF4440" evidence="1">
    <location>
        <begin position="17"/>
        <end position="120"/>
    </location>
</feature>
<dbReference type="GO" id="GO:0016853">
    <property type="term" value="F:isomerase activity"/>
    <property type="evidence" value="ECO:0007669"/>
    <property type="project" value="UniProtKB-KW"/>
</dbReference>
<gene>
    <name evidence="2" type="ORF">J2S90_003317</name>
    <name evidence="3" type="ORF">J2S93_001992</name>
</gene>
<evidence type="ECO:0000259" key="1">
    <source>
        <dbReference type="Pfam" id="PF14534"/>
    </source>
</evidence>
<dbReference type="Proteomes" id="UP001242995">
    <property type="component" value="Unassembled WGS sequence"/>
</dbReference>
<dbReference type="AlphaFoldDB" id="A0AAW8DLS9"/>
<evidence type="ECO:0000313" key="5">
    <source>
        <dbReference type="Proteomes" id="UP001242995"/>
    </source>
</evidence>
<dbReference type="InterPro" id="IPR032710">
    <property type="entry name" value="NTF2-like_dom_sf"/>
</dbReference>
<dbReference type="EMBL" id="JAUSTF010000003">
    <property type="protein sequence ID" value="MDQ0180570.1"/>
    <property type="molecule type" value="Genomic_DNA"/>
</dbReference>
<name>A0AAW8DLS9_9MICC</name>
<keyword evidence="2" id="KW-0413">Isomerase</keyword>